<evidence type="ECO:0000256" key="2">
    <source>
        <dbReference type="ARBA" id="ARBA00023242"/>
    </source>
</evidence>
<evidence type="ECO:0000256" key="3">
    <source>
        <dbReference type="SAM" id="MobiDB-lite"/>
    </source>
</evidence>
<accession>A0A165GMW0</accession>
<evidence type="ECO:0000313" key="5">
    <source>
        <dbReference type="EMBL" id="KZF22385.1"/>
    </source>
</evidence>
<dbReference type="RefSeq" id="XP_018187940.1">
    <property type="nucleotide sequence ID" value="XM_018334344.1"/>
</dbReference>
<dbReference type="PANTHER" id="PTHR12765">
    <property type="entry name" value="RED PROTEIN IK FACTOR CYTOKINE IK"/>
    <property type="match status" value="1"/>
</dbReference>
<dbReference type="Proteomes" id="UP000076632">
    <property type="component" value="Unassembled WGS sequence"/>
</dbReference>
<feature type="domain" description="RED-like N-terminal" evidence="4">
    <location>
        <begin position="74"/>
        <end position="201"/>
    </location>
</feature>
<evidence type="ECO:0000256" key="1">
    <source>
        <dbReference type="ARBA" id="ARBA00004123"/>
    </source>
</evidence>
<dbReference type="InParanoid" id="A0A165GMW0"/>
<dbReference type="STRING" id="1328760.A0A165GMW0"/>
<feature type="compositionally biased region" description="Basic and acidic residues" evidence="3">
    <location>
        <begin position="165"/>
        <end position="186"/>
    </location>
</feature>
<organism evidence="5 6">
    <name type="scientific">Xylona heveae (strain CBS 132557 / TC161)</name>
    <dbReference type="NCBI Taxonomy" id="1328760"/>
    <lineage>
        <taxon>Eukaryota</taxon>
        <taxon>Fungi</taxon>
        <taxon>Dikarya</taxon>
        <taxon>Ascomycota</taxon>
        <taxon>Pezizomycotina</taxon>
        <taxon>Xylonomycetes</taxon>
        <taxon>Xylonales</taxon>
        <taxon>Xylonaceae</taxon>
        <taxon>Xylona</taxon>
    </lineage>
</organism>
<gene>
    <name evidence="5" type="ORF">L228DRAFT_261558</name>
</gene>
<sequence>MDNQQFRRLVLKNPSTQQQKDGGKTPVAATPRSATLGSRMRSSIPMTPRSVGGSTGVDFARQLAERNRESQPLKKFKSSAAPKGTKLPTGYRDRTLDREASERNDVEDKAARIQALEESMKLGQIDQDTFERLRDKLVGGDIQSTHLIKGLDFKLLERIRRGEDVLNDKRTAEERAEAERQEKEQEAANLEDEFEKFEEQEVAPVIKQKTEKKGEMAPPPPPGGPTVAGRKRTRDQILAELKAARQAAKEQAAQPSLGPKFRKVGEQRNQPNTSRIERDEKGREVLITVDEDGNVKRKVRRVKEDDSRNRHFSKAARDDEAQYNSNGLLMPDKDAQPLGMDVSHIPGAVPTTGEDDDDDGDIFEDAGVDYDPLADLGDEDSSSSEEEGEETTAKEQERKPTLSPSSSPSEQEPSKSPDISSKAPTNEQPATKKIDYFASSSSKPTASTDGHDEESQSRNPLKDPAILAALKKASSIAPIGGYDDDEEGQDAETRAKEREAARRRQRLLEQAAHDRDAEDMDLGFGSSRMDDEEDMDESKVKLSAWTGLGGGDDEDDGDGAGARGGKQKRKRGPKKKKGDVNNAADVMKVLERRKGN</sequence>
<keyword evidence="6" id="KW-1185">Reference proteome</keyword>
<proteinExistence type="predicted"/>
<dbReference type="AlphaFoldDB" id="A0A165GMW0"/>
<evidence type="ECO:0000259" key="4">
    <source>
        <dbReference type="Pfam" id="PF07808"/>
    </source>
</evidence>
<dbReference type="GeneID" id="28899481"/>
<feature type="compositionally biased region" description="Polar residues" evidence="3">
    <location>
        <begin position="32"/>
        <end position="45"/>
    </location>
</feature>
<feature type="compositionally biased region" description="Basic and acidic residues" evidence="3">
    <location>
        <begin position="302"/>
        <end position="320"/>
    </location>
</feature>
<dbReference type="EMBL" id="KV407459">
    <property type="protein sequence ID" value="KZF22385.1"/>
    <property type="molecule type" value="Genomic_DNA"/>
</dbReference>
<feature type="compositionally biased region" description="Basic and acidic residues" evidence="3">
    <location>
        <begin position="91"/>
        <end position="108"/>
    </location>
</feature>
<feature type="region of interest" description="Disordered" evidence="3">
    <location>
        <begin position="165"/>
        <end position="596"/>
    </location>
</feature>
<protein>
    <recommendedName>
        <fullName evidence="4">RED-like N-terminal domain-containing protein</fullName>
    </recommendedName>
</protein>
<comment type="subcellular location">
    <subcellularLocation>
        <location evidence="1">Nucleus</location>
    </subcellularLocation>
</comment>
<feature type="compositionally biased region" description="Basic and acidic residues" evidence="3">
    <location>
        <begin position="63"/>
        <end position="72"/>
    </location>
</feature>
<dbReference type="InterPro" id="IPR039896">
    <property type="entry name" value="Red-like"/>
</dbReference>
<evidence type="ECO:0000313" key="6">
    <source>
        <dbReference type="Proteomes" id="UP000076632"/>
    </source>
</evidence>
<dbReference type="OrthoDB" id="3366823at2759"/>
<feature type="compositionally biased region" description="Acidic residues" evidence="3">
    <location>
        <begin position="189"/>
        <end position="201"/>
    </location>
</feature>
<dbReference type="GO" id="GO:0005634">
    <property type="term" value="C:nucleus"/>
    <property type="evidence" value="ECO:0007669"/>
    <property type="project" value="UniProtKB-SubCell"/>
</dbReference>
<name>A0A165GMW0_XYLHT</name>
<feature type="compositionally biased region" description="Basic residues" evidence="3">
    <location>
        <begin position="565"/>
        <end position="577"/>
    </location>
</feature>
<feature type="compositionally biased region" description="Low complexity" evidence="3">
    <location>
        <begin position="238"/>
        <end position="253"/>
    </location>
</feature>
<feature type="compositionally biased region" description="Basic and acidic residues" evidence="3">
    <location>
        <begin position="275"/>
        <end position="284"/>
    </location>
</feature>
<feature type="compositionally biased region" description="Polar residues" evidence="3">
    <location>
        <begin position="418"/>
        <end position="429"/>
    </location>
</feature>
<dbReference type="OMA" id="LKSTHMV"/>
<dbReference type="Pfam" id="PF07808">
    <property type="entry name" value="RED_N"/>
    <property type="match status" value="1"/>
</dbReference>
<feature type="compositionally biased region" description="Polar residues" evidence="3">
    <location>
        <begin position="438"/>
        <end position="448"/>
    </location>
</feature>
<feature type="compositionally biased region" description="Acidic residues" evidence="3">
    <location>
        <begin position="376"/>
        <end position="390"/>
    </location>
</feature>
<feature type="compositionally biased region" description="Basic and acidic residues" evidence="3">
    <location>
        <begin position="491"/>
        <end position="502"/>
    </location>
</feature>
<feature type="region of interest" description="Disordered" evidence="3">
    <location>
        <begin position="1"/>
        <end position="108"/>
    </location>
</feature>
<keyword evidence="2" id="KW-0539">Nucleus</keyword>
<dbReference type="InterPro" id="IPR012916">
    <property type="entry name" value="RED_N"/>
</dbReference>
<reference evidence="5 6" key="1">
    <citation type="journal article" date="2016" name="Fungal Biol.">
        <title>The genome of Xylona heveae provides a window into fungal endophytism.</title>
        <authorList>
            <person name="Gazis R."/>
            <person name="Kuo A."/>
            <person name="Riley R."/>
            <person name="LaButti K."/>
            <person name="Lipzen A."/>
            <person name="Lin J."/>
            <person name="Amirebrahimi M."/>
            <person name="Hesse C.N."/>
            <person name="Spatafora J.W."/>
            <person name="Henrissat B."/>
            <person name="Hainaut M."/>
            <person name="Grigoriev I.V."/>
            <person name="Hibbett D.S."/>
        </authorList>
    </citation>
    <scope>NUCLEOTIDE SEQUENCE [LARGE SCALE GENOMIC DNA]</scope>
    <source>
        <strain evidence="5 6">TC161</strain>
    </source>
</reference>
<feature type="compositionally biased region" description="Acidic residues" evidence="3">
    <location>
        <begin position="353"/>
        <end position="368"/>
    </location>
</feature>
<feature type="compositionally biased region" description="Basic and acidic residues" evidence="3">
    <location>
        <begin position="391"/>
        <end position="400"/>
    </location>
</feature>
<feature type="compositionally biased region" description="Low complexity" evidence="3">
    <location>
        <begin position="403"/>
        <end position="417"/>
    </location>
</feature>